<dbReference type="Gene3D" id="3.30.540.10">
    <property type="entry name" value="Fructose-1,6-Bisphosphatase, subunit A, domain 1"/>
    <property type="match status" value="1"/>
</dbReference>
<feature type="binding site" evidence="5">
    <location>
        <position position="86"/>
    </location>
    <ligand>
        <name>Mg(2+)</name>
        <dbReference type="ChEBI" id="CHEBI:18420"/>
        <label>1</label>
        <note>catalytic</note>
    </ligand>
</feature>
<keyword evidence="2 5" id="KW-0479">Metal-binding</keyword>
<evidence type="ECO:0000256" key="2">
    <source>
        <dbReference type="ARBA" id="ARBA00022723"/>
    </source>
</evidence>
<evidence type="ECO:0000313" key="6">
    <source>
        <dbReference type="EMBL" id="ARU61597.1"/>
    </source>
</evidence>
<feature type="binding site" evidence="5">
    <location>
        <position position="70"/>
    </location>
    <ligand>
        <name>Mg(2+)</name>
        <dbReference type="ChEBI" id="CHEBI:18420"/>
        <label>1</label>
        <note>catalytic</note>
    </ligand>
</feature>
<dbReference type="PANTHER" id="PTHR20854">
    <property type="entry name" value="INOSITOL MONOPHOSPHATASE"/>
    <property type="match status" value="1"/>
</dbReference>
<dbReference type="SUPFAM" id="SSF56655">
    <property type="entry name" value="Carbohydrate phosphatase"/>
    <property type="match status" value="1"/>
</dbReference>
<protein>
    <submittedName>
        <fullName evidence="6">Inositol monophosphatase</fullName>
    </submittedName>
</protein>
<organism evidence="6 7">
    <name type="scientific">Tumebacillus avium</name>
    <dbReference type="NCBI Taxonomy" id="1903704"/>
    <lineage>
        <taxon>Bacteria</taxon>
        <taxon>Bacillati</taxon>
        <taxon>Bacillota</taxon>
        <taxon>Bacilli</taxon>
        <taxon>Bacillales</taxon>
        <taxon>Alicyclobacillaceae</taxon>
        <taxon>Tumebacillus</taxon>
    </lineage>
</organism>
<dbReference type="GO" id="GO:0046872">
    <property type="term" value="F:metal ion binding"/>
    <property type="evidence" value="ECO:0007669"/>
    <property type="project" value="UniProtKB-KW"/>
</dbReference>
<feature type="binding site" evidence="5">
    <location>
        <position position="89"/>
    </location>
    <ligand>
        <name>Mg(2+)</name>
        <dbReference type="ChEBI" id="CHEBI:18420"/>
        <label>1</label>
        <note>catalytic</note>
    </ligand>
</feature>
<feature type="binding site" evidence="5">
    <location>
        <position position="213"/>
    </location>
    <ligand>
        <name>Mg(2+)</name>
        <dbReference type="ChEBI" id="CHEBI:18420"/>
        <label>1</label>
        <note>catalytic</note>
    </ligand>
</feature>
<keyword evidence="3" id="KW-0378">Hydrolase</keyword>
<dbReference type="PRINTS" id="PR00377">
    <property type="entry name" value="IMPHPHTASES"/>
</dbReference>
<dbReference type="GO" id="GO:0008934">
    <property type="term" value="F:inositol monophosphate 1-phosphatase activity"/>
    <property type="evidence" value="ECO:0007669"/>
    <property type="project" value="TreeGrafter"/>
</dbReference>
<name>A0A1Y0IM65_9BACL</name>
<proteinExistence type="predicted"/>
<dbReference type="OrthoDB" id="9772456at2"/>
<evidence type="ECO:0000313" key="7">
    <source>
        <dbReference type="Proteomes" id="UP000195437"/>
    </source>
</evidence>
<sequence>MEAILKRAREVASEAAVAAGKLAKEKFDSAFAVEEKDEHGDLVTEVDGLAEAIILEQIRGAFPDHGIRSEETGWSGVEGDFLWLVDPLDGTNNYAIGLPVYAVAITFFYRKEALLGVIYDSVLDKLYVAERGGGATCNGQPLRIKEPKQGKKLTLGWIQGHAVQKDPRAMRLKHHLDEVSKRVLRVWAPTLVWCMMARGDLDGVVLYNSEGDDLYAGLLLLQEAGGKVIDFDGTDFVGMNEEPYIIGCHPAKREELLQIVKDGMQQD</sequence>
<comment type="cofactor">
    <cofactor evidence="1 5">
        <name>Mg(2+)</name>
        <dbReference type="ChEBI" id="CHEBI:18420"/>
    </cofactor>
</comment>
<reference evidence="7" key="1">
    <citation type="submission" date="2017-05" db="EMBL/GenBank/DDBJ databases">
        <authorList>
            <person name="Sung H."/>
        </authorList>
    </citation>
    <scope>NUCLEOTIDE SEQUENCE [LARGE SCALE GENOMIC DNA]</scope>
    <source>
        <strain evidence="7">AR23208</strain>
    </source>
</reference>
<evidence type="ECO:0000256" key="3">
    <source>
        <dbReference type="ARBA" id="ARBA00022801"/>
    </source>
</evidence>
<dbReference type="PANTHER" id="PTHR20854:SF4">
    <property type="entry name" value="INOSITOL-1-MONOPHOSPHATASE-RELATED"/>
    <property type="match status" value="1"/>
</dbReference>
<keyword evidence="4 5" id="KW-0460">Magnesium</keyword>
<feature type="binding site" evidence="5">
    <location>
        <position position="88"/>
    </location>
    <ligand>
        <name>Mg(2+)</name>
        <dbReference type="ChEBI" id="CHEBI:18420"/>
        <label>1</label>
        <note>catalytic</note>
    </ligand>
</feature>
<evidence type="ECO:0000256" key="4">
    <source>
        <dbReference type="ARBA" id="ARBA00022842"/>
    </source>
</evidence>
<dbReference type="InterPro" id="IPR000760">
    <property type="entry name" value="Inositol_monophosphatase-like"/>
</dbReference>
<accession>A0A1Y0IM65</accession>
<dbReference type="RefSeq" id="WP_087456976.1">
    <property type="nucleotide sequence ID" value="NZ_CP021434.1"/>
</dbReference>
<evidence type="ECO:0000256" key="1">
    <source>
        <dbReference type="ARBA" id="ARBA00001946"/>
    </source>
</evidence>
<dbReference type="GO" id="GO:0006020">
    <property type="term" value="P:inositol metabolic process"/>
    <property type="evidence" value="ECO:0007669"/>
    <property type="project" value="TreeGrafter"/>
</dbReference>
<dbReference type="KEGG" id="tum:CBW65_11680"/>
<dbReference type="FunFam" id="3.30.540.10:FF:000003">
    <property type="entry name" value="Inositol-1-monophosphatase"/>
    <property type="match status" value="1"/>
</dbReference>
<dbReference type="Proteomes" id="UP000195437">
    <property type="component" value="Chromosome"/>
</dbReference>
<dbReference type="AlphaFoldDB" id="A0A1Y0IM65"/>
<dbReference type="GO" id="GO:0007165">
    <property type="term" value="P:signal transduction"/>
    <property type="evidence" value="ECO:0007669"/>
    <property type="project" value="TreeGrafter"/>
</dbReference>
<dbReference type="EMBL" id="CP021434">
    <property type="protein sequence ID" value="ARU61597.1"/>
    <property type="molecule type" value="Genomic_DNA"/>
</dbReference>
<evidence type="ECO:0000256" key="5">
    <source>
        <dbReference type="PIRSR" id="PIRSR600760-2"/>
    </source>
</evidence>
<dbReference type="Pfam" id="PF00459">
    <property type="entry name" value="Inositol_P"/>
    <property type="match status" value="1"/>
</dbReference>
<keyword evidence="7" id="KW-1185">Reference proteome</keyword>
<dbReference type="Gene3D" id="3.40.190.80">
    <property type="match status" value="1"/>
</dbReference>
<gene>
    <name evidence="6" type="ORF">CBW65_11680</name>
</gene>